<name>A0A3Q9TDS6_9LACT</name>
<dbReference type="Pfam" id="PF00483">
    <property type="entry name" value="NTP_transferase"/>
    <property type="match status" value="1"/>
</dbReference>
<dbReference type="SUPFAM" id="SSF53448">
    <property type="entry name" value="Nucleotide-diphospho-sugar transferases"/>
    <property type="match status" value="1"/>
</dbReference>
<dbReference type="PANTHER" id="PTHR46390">
    <property type="entry name" value="MANNOSE-1-PHOSPHATE GUANYLYLTRANSFERASE"/>
    <property type="match status" value="1"/>
</dbReference>
<dbReference type="GO" id="GO:0009298">
    <property type="term" value="P:GDP-mannose biosynthetic process"/>
    <property type="evidence" value="ECO:0007669"/>
    <property type="project" value="TreeGrafter"/>
</dbReference>
<dbReference type="AlphaFoldDB" id="A0A3Q9TDS6"/>
<sequence>MKLILLSGGSGKRLWPLSNNQRSKQFIKAFKNENDELESMVQRVWKQLDETNLQKDAFIATGEGQRSLLKNQLDIEDEKIISEPSRRDTFPAIVLAASYLFSKIGSSKDEVMIVQPVDPFVDVAFFEKIKELEPLIKKTKASLALVGIKPTIPSEKFGYIVPEEFQSNKVKMFQEKPKTEIAEELISRGAVWNAGVFGLKIGVLIDYLESLGYPVDYDELVKSYEELPKNSFDYEFSEKQENISFIQYDGYWKDLGTWNTLTEEVGDKIIGKSSALIDSQNTHIINETDLPIAVIGVNDLVVAAGAEGIFVSTKEASPRVKEIPEHFFETIHYTEENWGNRRTIYNTEKAHASCYEVINGKSLKLELQDNQKLSRLSGEGILTYRGKSVTITGSNELIFVIVTEEIKE</sequence>
<feature type="domain" description="MannoseP isomerase/GMP-like beta-helix" evidence="2">
    <location>
        <begin position="277"/>
        <end position="323"/>
    </location>
</feature>
<dbReference type="EMBL" id="MH678626">
    <property type="protein sequence ID" value="AZY91813.1"/>
    <property type="molecule type" value="Genomic_DNA"/>
</dbReference>
<dbReference type="PANTHER" id="PTHR46390:SF1">
    <property type="entry name" value="MANNOSE-1-PHOSPHATE GUANYLYLTRANSFERASE"/>
    <property type="match status" value="1"/>
</dbReference>
<evidence type="ECO:0000313" key="3">
    <source>
        <dbReference type="EMBL" id="AZY91813.1"/>
    </source>
</evidence>
<dbReference type="RefSeq" id="WP_289431992.1">
    <property type="nucleotide sequence ID" value="NZ_JAUCAZ010000001.1"/>
</dbReference>
<organism evidence="3">
    <name type="scientific">Lactococcus lactis</name>
    <dbReference type="NCBI Taxonomy" id="1358"/>
    <lineage>
        <taxon>Bacteria</taxon>
        <taxon>Bacillati</taxon>
        <taxon>Bacillota</taxon>
        <taxon>Bacilli</taxon>
        <taxon>Lactobacillales</taxon>
        <taxon>Streptococcaceae</taxon>
        <taxon>Lactococcus</taxon>
    </lineage>
</organism>
<reference evidence="3" key="1">
    <citation type="journal article" date="2019" name="FEMS Microbiol. Lett.">
        <title>High-throughput screening for texturing Lactococcus strains.</title>
        <authorList>
            <person name="Poulsen V.K."/>
            <person name="Derkx P."/>
            <person name="Oregaard G."/>
        </authorList>
    </citation>
    <scope>NUCLEOTIDE SEQUENCE</scope>
    <source>
        <strain evidence="3">Lll4</strain>
    </source>
</reference>
<keyword evidence="3" id="KW-0808">Transferase</keyword>
<dbReference type="InterPro" id="IPR029044">
    <property type="entry name" value="Nucleotide-diphossugar_trans"/>
</dbReference>
<dbReference type="InterPro" id="IPR054566">
    <property type="entry name" value="ManC/GMP-like_b-helix"/>
</dbReference>
<dbReference type="GO" id="GO:0004475">
    <property type="term" value="F:mannose-1-phosphate guanylyltransferase (GTP) activity"/>
    <property type="evidence" value="ECO:0007669"/>
    <property type="project" value="TreeGrafter"/>
</dbReference>
<dbReference type="Gene3D" id="3.90.550.10">
    <property type="entry name" value="Spore Coat Polysaccharide Biosynthesis Protein SpsA, Chain A"/>
    <property type="match status" value="1"/>
</dbReference>
<proteinExistence type="predicted"/>
<dbReference type="InterPro" id="IPR005835">
    <property type="entry name" value="NTP_transferase_dom"/>
</dbReference>
<evidence type="ECO:0000259" key="1">
    <source>
        <dbReference type="Pfam" id="PF00483"/>
    </source>
</evidence>
<dbReference type="InterPro" id="IPR051161">
    <property type="entry name" value="Mannose-6P_isomerase_type2"/>
</dbReference>
<protein>
    <submittedName>
        <fullName evidence="3">Glycosyltransferase</fullName>
    </submittedName>
</protein>
<evidence type="ECO:0000259" key="2">
    <source>
        <dbReference type="Pfam" id="PF22640"/>
    </source>
</evidence>
<accession>A0A3Q9TDS6</accession>
<dbReference type="Pfam" id="PF22640">
    <property type="entry name" value="ManC_GMP_beta-helix"/>
    <property type="match status" value="1"/>
</dbReference>
<feature type="domain" description="Nucleotidyl transferase" evidence="1">
    <location>
        <begin position="4"/>
        <end position="263"/>
    </location>
</feature>
<dbReference type="SUPFAM" id="SSF159283">
    <property type="entry name" value="Guanosine diphospho-D-mannose pyrophosphorylase/mannose-6-phosphate isomerase linker domain"/>
    <property type="match status" value="1"/>
</dbReference>